<reference evidence="7" key="2">
    <citation type="submission" date="2004-02" db="EMBL/GenBank/DDBJ databases">
        <authorList>
            <consortium name="Genoscope"/>
            <consortium name="Whitehead Institute Centre for Genome Research"/>
        </authorList>
    </citation>
    <scope>NUCLEOTIDE SEQUENCE</scope>
</reference>
<dbReference type="GO" id="GO:0016020">
    <property type="term" value="C:membrane"/>
    <property type="evidence" value="ECO:0007669"/>
    <property type="project" value="UniProtKB-SubCell"/>
</dbReference>
<dbReference type="GO" id="GO:0061668">
    <property type="term" value="P:mitochondrial ribosome assembly"/>
    <property type="evidence" value="ECO:0007669"/>
    <property type="project" value="TreeGrafter"/>
</dbReference>
<feature type="transmembrane region" description="Helical" evidence="6">
    <location>
        <begin position="64"/>
        <end position="83"/>
    </location>
</feature>
<feature type="transmembrane region" description="Helical" evidence="6">
    <location>
        <begin position="21"/>
        <end position="43"/>
    </location>
</feature>
<dbReference type="AlphaFoldDB" id="Q4SF05"/>
<comment type="caution">
    <text evidence="7">The sequence shown here is derived from an EMBL/GenBank/DDBJ whole genome shotgun (WGS) entry which is preliminary data.</text>
</comment>
<dbReference type="PANTHER" id="PTHR11266:SF8">
    <property type="entry name" value="MPV17-LIKE PROTEIN 2"/>
    <property type="match status" value="1"/>
</dbReference>
<evidence type="ECO:0000256" key="3">
    <source>
        <dbReference type="ARBA" id="ARBA00022692"/>
    </source>
</evidence>
<dbReference type="OrthoDB" id="10267969at2759"/>
<dbReference type="Pfam" id="PF04117">
    <property type="entry name" value="Mpv17_PMP22"/>
    <property type="match status" value="1"/>
</dbReference>
<evidence type="ECO:0000256" key="1">
    <source>
        <dbReference type="ARBA" id="ARBA00004141"/>
    </source>
</evidence>
<dbReference type="EMBL" id="CAAE01014609">
    <property type="protein sequence ID" value="CAG00777.1"/>
    <property type="molecule type" value="Genomic_DNA"/>
</dbReference>
<keyword evidence="4 6" id="KW-1133">Transmembrane helix</keyword>
<evidence type="ECO:0000256" key="5">
    <source>
        <dbReference type="ARBA" id="ARBA00023136"/>
    </source>
</evidence>
<reference evidence="7" key="1">
    <citation type="journal article" date="2004" name="Nature">
        <title>Genome duplication in the teleost fish Tetraodon nigroviridis reveals the early vertebrate proto-karyotype.</title>
        <authorList>
            <person name="Jaillon O."/>
            <person name="Aury J.-M."/>
            <person name="Brunet F."/>
            <person name="Petit J.-L."/>
            <person name="Stange-Thomann N."/>
            <person name="Mauceli E."/>
            <person name="Bouneau L."/>
            <person name="Fischer C."/>
            <person name="Ozouf-Costaz C."/>
            <person name="Bernot A."/>
            <person name="Nicaud S."/>
            <person name="Jaffe D."/>
            <person name="Fisher S."/>
            <person name="Lutfalla G."/>
            <person name="Dossat C."/>
            <person name="Segurens B."/>
            <person name="Dasilva C."/>
            <person name="Salanoubat M."/>
            <person name="Levy M."/>
            <person name="Boudet N."/>
            <person name="Castellano S."/>
            <person name="Anthouard V."/>
            <person name="Jubin C."/>
            <person name="Castelli V."/>
            <person name="Katinka M."/>
            <person name="Vacherie B."/>
            <person name="Biemont C."/>
            <person name="Skalli Z."/>
            <person name="Cattolico L."/>
            <person name="Poulain J."/>
            <person name="De Berardinis V."/>
            <person name="Cruaud C."/>
            <person name="Duprat S."/>
            <person name="Brottier P."/>
            <person name="Coutanceau J.-P."/>
            <person name="Gouzy J."/>
            <person name="Parra G."/>
            <person name="Lardier G."/>
            <person name="Chapple C."/>
            <person name="McKernan K.J."/>
            <person name="McEwan P."/>
            <person name="Bosak S."/>
            <person name="Kellis M."/>
            <person name="Volff J.-N."/>
            <person name="Guigo R."/>
            <person name="Zody M.C."/>
            <person name="Mesirov J."/>
            <person name="Lindblad-Toh K."/>
            <person name="Birren B."/>
            <person name="Nusbaum C."/>
            <person name="Kahn D."/>
            <person name="Robinson-Rechavi M."/>
            <person name="Laudet V."/>
            <person name="Schachter V."/>
            <person name="Quetier F."/>
            <person name="Saurin W."/>
            <person name="Scarpelli C."/>
            <person name="Wincker P."/>
            <person name="Lander E.S."/>
            <person name="Weissenbach J."/>
            <person name="Roest Crollius H."/>
        </authorList>
    </citation>
    <scope>NUCLEOTIDE SEQUENCE [LARGE SCALE GENOMIC DNA]</scope>
</reference>
<comment type="similarity">
    <text evidence="2 6">Belongs to the peroxisomal membrane protein PXMP2/4 family.</text>
</comment>
<sequence length="216" mass="24559">MAARAVQASKELLARLPSWRLLFQGRCLVVTNTLGGGVLMAVGDSLQQTREMRMEAGRVRDWRRTGAMFMVGCSMGLIEHYWYCWLDRLYTGRTMATVMKKVVVDQLICAPGIGLWYFMGMALTEGRSAKDGCVEFKEKFVEYTMASIPGVNLCVWPLAQTINFYYLSPKFCVMYINVVSLGWNTYLSYLKHRVRQRAPLCSISAHVTHVVGVFRL</sequence>
<gene>
    <name evidence="7" type="ORF">GSTENG00019311001</name>
</gene>
<dbReference type="PANTHER" id="PTHR11266">
    <property type="entry name" value="PEROXISOMAL MEMBRANE PROTEIN 2, PXMP2 MPV17"/>
    <property type="match status" value="1"/>
</dbReference>
<evidence type="ECO:0000256" key="6">
    <source>
        <dbReference type="RuleBase" id="RU363053"/>
    </source>
</evidence>
<protein>
    <submittedName>
        <fullName evidence="7">(spotted green pufferfish) hypothetical protein</fullName>
    </submittedName>
</protein>
<organism evidence="7">
    <name type="scientific">Tetraodon nigroviridis</name>
    <name type="common">Spotted green pufferfish</name>
    <name type="synonym">Chelonodon nigroviridis</name>
    <dbReference type="NCBI Taxonomy" id="99883"/>
    <lineage>
        <taxon>Eukaryota</taxon>
        <taxon>Metazoa</taxon>
        <taxon>Chordata</taxon>
        <taxon>Craniata</taxon>
        <taxon>Vertebrata</taxon>
        <taxon>Euteleostomi</taxon>
        <taxon>Actinopterygii</taxon>
        <taxon>Neopterygii</taxon>
        <taxon>Teleostei</taxon>
        <taxon>Neoteleostei</taxon>
        <taxon>Acanthomorphata</taxon>
        <taxon>Eupercaria</taxon>
        <taxon>Tetraodontiformes</taxon>
        <taxon>Tetradontoidea</taxon>
        <taxon>Tetraodontidae</taxon>
        <taxon>Tetraodon</taxon>
    </lineage>
</organism>
<feature type="transmembrane region" description="Helical" evidence="6">
    <location>
        <begin position="165"/>
        <end position="187"/>
    </location>
</feature>
<keyword evidence="3 6" id="KW-0812">Transmembrane</keyword>
<evidence type="ECO:0000256" key="4">
    <source>
        <dbReference type="ARBA" id="ARBA00022989"/>
    </source>
</evidence>
<evidence type="ECO:0000313" key="7">
    <source>
        <dbReference type="EMBL" id="CAG00777.1"/>
    </source>
</evidence>
<comment type="subcellular location">
    <subcellularLocation>
        <location evidence="1">Membrane</location>
        <topology evidence="1">Multi-pass membrane protein</topology>
    </subcellularLocation>
</comment>
<feature type="transmembrane region" description="Helical" evidence="6">
    <location>
        <begin position="103"/>
        <end position="119"/>
    </location>
</feature>
<proteinExistence type="inferred from homology"/>
<dbReference type="InterPro" id="IPR007248">
    <property type="entry name" value="Mpv17_PMP22"/>
</dbReference>
<name>Q4SF05_TETNG</name>
<dbReference type="KEGG" id="tng:GSTEN00019311G001"/>
<accession>Q4SF05</accession>
<evidence type="ECO:0000256" key="2">
    <source>
        <dbReference type="ARBA" id="ARBA00006824"/>
    </source>
</evidence>
<keyword evidence="5 6" id="KW-0472">Membrane</keyword>
<dbReference type="GO" id="GO:0005739">
    <property type="term" value="C:mitochondrion"/>
    <property type="evidence" value="ECO:0007669"/>
    <property type="project" value="TreeGrafter"/>
</dbReference>